<keyword evidence="2" id="KW-1185">Reference proteome</keyword>
<dbReference type="Proteomes" id="UP001165160">
    <property type="component" value="Unassembled WGS sequence"/>
</dbReference>
<name>A0A9W7BB54_9STRA</name>
<reference evidence="2" key="1">
    <citation type="journal article" date="2023" name="Commun. Biol.">
        <title>Genome analysis of Parmales, the sister group of diatoms, reveals the evolutionary specialization of diatoms from phago-mixotrophs to photoautotrophs.</title>
        <authorList>
            <person name="Ban H."/>
            <person name="Sato S."/>
            <person name="Yoshikawa S."/>
            <person name="Yamada K."/>
            <person name="Nakamura Y."/>
            <person name="Ichinomiya M."/>
            <person name="Sato N."/>
            <person name="Blanc-Mathieu R."/>
            <person name="Endo H."/>
            <person name="Kuwata A."/>
            <person name="Ogata H."/>
        </authorList>
    </citation>
    <scope>NUCLEOTIDE SEQUENCE [LARGE SCALE GENOMIC DNA]</scope>
    <source>
        <strain evidence="2">NIES 3699</strain>
    </source>
</reference>
<organism evidence="1 2">
    <name type="scientific">Triparma verrucosa</name>
    <dbReference type="NCBI Taxonomy" id="1606542"/>
    <lineage>
        <taxon>Eukaryota</taxon>
        <taxon>Sar</taxon>
        <taxon>Stramenopiles</taxon>
        <taxon>Ochrophyta</taxon>
        <taxon>Bolidophyceae</taxon>
        <taxon>Parmales</taxon>
        <taxon>Triparmaceae</taxon>
        <taxon>Triparma</taxon>
    </lineage>
</organism>
<dbReference type="EMBL" id="BRXX01000074">
    <property type="protein sequence ID" value="GMH87614.1"/>
    <property type="molecule type" value="Genomic_DNA"/>
</dbReference>
<dbReference type="AlphaFoldDB" id="A0A9W7BB54"/>
<gene>
    <name evidence="1" type="ORF">TrVE_jg2630</name>
</gene>
<accession>A0A9W7BB54</accession>
<protein>
    <submittedName>
        <fullName evidence="1">Uncharacterized protein</fullName>
    </submittedName>
</protein>
<evidence type="ECO:0000313" key="2">
    <source>
        <dbReference type="Proteomes" id="UP001165160"/>
    </source>
</evidence>
<proteinExistence type="predicted"/>
<evidence type="ECO:0000313" key="1">
    <source>
        <dbReference type="EMBL" id="GMH87614.1"/>
    </source>
</evidence>
<comment type="caution">
    <text evidence="1">The sequence shown here is derived from an EMBL/GenBank/DDBJ whole genome shotgun (WGS) entry which is preliminary data.</text>
</comment>
<sequence>MPQKGNLSPYFLRGPGKAGIVAGVGQGFKLVIGNDLFDEAELEVLEERLEPLLLNVGELGLLDGLGPGLGLGPIILPNMPPSSSKTFLTSLTRPSESLDCMTRALVASRLASVICWLSSTNSSFPLLASR</sequence>